<evidence type="ECO:0000256" key="1">
    <source>
        <dbReference type="SAM" id="MobiDB-lite"/>
    </source>
</evidence>
<comment type="caution">
    <text evidence="2">The sequence shown here is derived from an EMBL/GenBank/DDBJ whole genome shotgun (WGS) entry which is preliminary data.</text>
</comment>
<evidence type="ECO:0000313" key="3">
    <source>
        <dbReference type="Proteomes" id="UP000324222"/>
    </source>
</evidence>
<dbReference type="Proteomes" id="UP000324222">
    <property type="component" value="Unassembled WGS sequence"/>
</dbReference>
<evidence type="ECO:0000313" key="2">
    <source>
        <dbReference type="EMBL" id="MPC77862.1"/>
    </source>
</evidence>
<keyword evidence="3" id="KW-1185">Reference proteome</keyword>
<protein>
    <submittedName>
        <fullName evidence="2">Uncharacterized protein</fullName>
    </submittedName>
</protein>
<organism evidence="2 3">
    <name type="scientific">Portunus trituberculatus</name>
    <name type="common">Swimming crab</name>
    <name type="synonym">Neptunus trituberculatus</name>
    <dbReference type="NCBI Taxonomy" id="210409"/>
    <lineage>
        <taxon>Eukaryota</taxon>
        <taxon>Metazoa</taxon>
        <taxon>Ecdysozoa</taxon>
        <taxon>Arthropoda</taxon>
        <taxon>Crustacea</taxon>
        <taxon>Multicrustacea</taxon>
        <taxon>Malacostraca</taxon>
        <taxon>Eumalacostraca</taxon>
        <taxon>Eucarida</taxon>
        <taxon>Decapoda</taxon>
        <taxon>Pleocyemata</taxon>
        <taxon>Brachyura</taxon>
        <taxon>Eubrachyura</taxon>
        <taxon>Portunoidea</taxon>
        <taxon>Portunidae</taxon>
        <taxon>Portuninae</taxon>
        <taxon>Portunus</taxon>
    </lineage>
</organism>
<feature type="compositionally biased region" description="Acidic residues" evidence="1">
    <location>
        <begin position="1"/>
        <end position="16"/>
    </location>
</feature>
<feature type="region of interest" description="Disordered" evidence="1">
    <location>
        <begin position="1"/>
        <end position="33"/>
    </location>
</feature>
<name>A0A5B7I2C3_PORTR</name>
<proteinExistence type="predicted"/>
<gene>
    <name evidence="2" type="ORF">E2C01_072331</name>
</gene>
<feature type="compositionally biased region" description="Basic and acidic residues" evidence="1">
    <location>
        <begin position="17"/>
        <end position="26"/>
    </location>
</feature>
<accession>A0A5B7I2C3</accession>
<dbReference type="EMBL" id="VSRR010046939">
    <property type="protein sequence ID" value="MPC77862.1"/>
    <property type="molecule type" value="Genomic_DNA"/>
</dbReference>
<dbReference type="AlphaFoldDB" id="A0A5B7I2C3"/>
<reference evidence="2 3" key="1">
    <citation type="submission" date="2019-05" db="EMBL/GenBank/DDBJ databases">
        <title>Another draft genome of Portunus trituberculatus and its Hox gene families provides insights of decapod evolution.</title>
        <authorList>
            <person name="Jeong J.-H."/>
            <person name="Song I."/>
            <person name="Kim S."/>
            <person name="Choi T."/>
            <person name="Kim D."/>
            <person name="Ryu S."/>
            <person name="Kim W."/>
        </authorList>
    </citation>
    <scope>NUCLEOTIDE SEQUENCE [LARGE SCALE GENOMIC DNA]</scope>
    <source>
        <tissue evidence="2">Muscle</tissue>
    </source>
</reference>
<sequence>MAAEEEEEEGEEEEEETKGKAMEERTSNLYFKGDTKKHNERSIITILLYSYETATNDAS</sequence>